<proteinExistence type="predicted"/>
<name>A0A8S5LE74_9CAUD</name>
<reference evidence="1" key="1">
    <citation type="journal article" date="2021" name="Proc. Natl. Acad. Sci. U.S.A.">
        <title>A Catalog of Tens of Thousands of Viruses from Human Metagenomes Reveals Hidden Associations with Chronic Diseases.</title>
        <authorList>
            <person name="Tisza M.J."/>
            <person name="Buck C.B."/>
        </authorList>
    </citation>
    <scope>NUCLEOTIDE SEQUENCE</scope>
    <source>
        <strain evidence="1">Ctb8U30</strain>
    </source>
</reference>
<evidence type="ECO:0000313" key="1">
    <source>
        <dbReference type="EMBL" id="DAD68230.1"/>
    </source>
</evidence>
<organism evidence="1">
    <name type="scientific">Siphoviridae sp. ctb8U30</name>
    <dbReference type="NCBI Taxonomy" id="2823588"/>
    <lineage>
        <taxon>Viruses</taxon>
        <taxon>Duplodnaviria</taxon>
        <taxon>Heunggongvirae</taxon>
        <taxon>Uroviricota</taxon>
        <taxon>Caudoviricetes</taxon>
    </lineage>
</organism>
<sequence>MNAIQYFDWGDNGKEIPFCKVRVKDYFTTQKGRNIERYMPIQGDQSSVILIHLMNPEEIRPIKIHTKSFKIVREGNDIVCNAYIRSNFRTTRKLKAINFVVKFNSRPYIPSLSLGNLYINGRKIKGEGNPCGIGVSYENISFDTTGSTPEKGMIYEDNGESVTFQSLFGKELTIVLS</sequence>
<accession>A0A8S5LE74</accession>
<protein>
    <submittedName>
        <fullName evidence="1">Uncharacterized protein</fullName>
    </submittedName>
</protein>
<dbReference type="EMBL" id="BK014697">
    <property type="protein sequence ID" value="DAD68230.1"/>
    <property type="molecule type" value="Genomic_DNA"/>
</dbReference>